<dbReference type="Gene3D" id="3.80.10.10">
    <property type="entry name" value="Ribonuclease Inhibitor"/>
    <property type="match status" value="1"/>
</dbReference>
<dbReference type="PANTHER" id="PTHR11017:SF479">
    <property type="entry name" value="DISEASE RESISTANCE PROTEIN (TIR-NBS-LRR CLASS) FAMILY"/>
    <property type="match status" value="1"/>
</dbReference>
<feature type="region of interest" description="Disordered" evidence="2">
    <location>
        <begin position="1"/>
        <end position="66"/>
    </location>
</feature>
<dbReference type="STRING" id="41875.K8ED07"/>
<feature type="compositionally biased region" description="Basic and acidic residues" evidence="2">
    <location>
        <begin position="55"/>
        <end position="66"/>
    </location>
</feature>
<gene>
    <name evidence="3" type="ORF">Bathy03g01830</name>
</gene>
<organism evidence="3 4">
    <name type="scientific">Bathycoccus prasinos</name>
    <dbReference type="NCBI Taxonomy" id="41875"/>
    <lineage>
        <taxon>Eukaryota</taxon>
        <taxon>Viridiplantae</taxon>
        <taxon>Chlorophyta</taxon>
        <taxon>Mamiellophyceae</taxon>
        <taxon>Mamiellales</taxon>
        <taxon>Bathycoccaceae</taxon>
        <taxon>Bathycoccus</taxon>
    </lineage>
</organism>
<proteinExistence type="predicted"/>
<dbReference type="GO" id="GO:0005930">
    <property type="term" value="C:axoneme"/>
    <property type="evidence" value="ECO:0007669"/>
    <property type="project" value="UniProtKB-SubCell"/>
</dbReference>
<dbReference type="RefSeq" id="XP_007514444.1">
    <property type="nucleotide sequence ID" value="XM_007514382.1"/>
</dbReference>
<dbReference type="KEGG" id="bpg:Bathy03g01830"/>
<evidence type="ECO:0000256" key="2">
    <source>
        <dbReference type="SAM" id="MobiDB-lite"/>
    </source>
</evidence>
<dbReference type="PANTHER" id="PTHR11017">
    <property type="entry name" value="LEUCINE-RICH REPEAT-CONTAINING PROTEIN"/>
    <property type="match status" value="1"/>
</dbReference>
<dbReference type="InterPro" id="IPR032675">
    <property type="entry name" value="LRR_dom_sf"/>
</dbReference>
<dbReference type="OrthoDB" id="1936883at2759"/>
<comment type="subcellular location">
    <subcellularLocation>
        <location evidence="1">Cytoplasm</location>
        <location evidence="1">Cytoskeleton</location>
        <location evidence="1">Cilium axoneme</location>
    </subcellularLocation>
</comment>
<protein>
    <submittedName>
        <fullName evidence="3">Uncharacterized protein</fullName>
    </submittedName>
</protein>
<dbReference type="GO" id="GO:0006952">
    <property type="term" value="P:defense response"/>
    <property type="evidence" value="ECO:0007669"/>
    <property type="project" value="InterPro"/>
</dbReference>
<evidence type="ECO:0000256" key="1">
    <source>
        <dbReference type="ARBA" id="ARBA00004430"/>
    </source>
</evidence>
<dbReference type="AlphaFoldDB" id="K8ED07"/>
<feature type="compositionally biased region" description="Polar residues" evidence="2">
    <location>
        <begin position="16"/>
        <end position="31"/>
    </location>
</feature>
<name>K8ED07_9CHLO</name>
<dbReference type="GeneID" id="19016721"/>
<dbReference type="EMBL" id="FO082276">
    <property type="protein sequence ID" value="CCO15881.1"/>
    <property type="molecule type" value="Genomic_DNA"/>
</dbReference>
<keyword evidence="4" id="KW-1185">Reference proteome</keyword>
<dbReference type="Proteomes" id="UP000198341">
    <property type="component" value="Chromosome 3"/>
</dbReference>
<reference evidence="3 4" key="1">
    <citation type="submission" date="2011-10" db="EMBL/GenBank/DDBJ databases">
        <authorList>
            <person name="Genoscope - CEA"/>
        </authorList>
    </citation>
    <scope>NUCLEOTIDE SEQUENCE [LARGE SCALE GENOMIC DNA]</scope>
    <source>
        <strain evidence="3 4">RCC 1105</strain>
    </source>
</reference>
<dbReference type="SUPFAM" id="SSF52058">
    <property type="entry name" value="L domain-like"/>
    <property type="match status" value="1"/>
</dbReference>
<evidence type="ECO:0000313" key="4">
    <source>
        <dbReference type="Proteomes" id="UP000198341"/>
    </source>
</evidence>
<evidence type="ECO:0000313" key="3">
    <source>
        <dbReference type="EMBL" id="CCO15881.1"/>
    </source>
</evidence>
<sequence length="700" mass="79816">MDLDDRDPDGFKFPSKKNNNPRKASEPTTTKPLLRFGENGNGKTKNKMRGGIQFRNKEEEKEEDGERAQFDAWIVTTFFINEKRDNDNENKALLADLREHVFKEFRHQDKRERFERRKKEFQNLAVGMGFTGFSDRFVSLDSRRSEGESSTASYDGASPSPLVDIPVHVRDIVLKKAGARAAAAIACTCKELRDDVRDHKKRATGNFKIRPCDVSGGEEVKHILQPYSNVTGVSVDKLMLHRGERALDPHFNRQVKRKMIEEVLAFTHLNEKVTRLGFTNSELDYTDFMRIMYQSSINVHSFDFSGNNIKRMDTGIGFGLGWVHQCISDGVGMDLFKWREFAGVSFAERVYTIFASTSLTMPAGKVFLELNVSNCGLEHHLEVFFYLCEFPNLKRLDASRNQRLNIYEPDDEKSIGLYGCRRDFYHKYGSSTGHTGISCSLEHLNVSGSATLHFRLQPSMPFNPFANFNKLKELNLSVSMRLQSVYLRDLPNLEVLNLVNCKKLHTLVLVKLPSLQTLSLDICKKLRNVFYSSSRLPDPHNVADDFFYDGFNFIEDKIESLRKLSMNQCDALIERRHLNLLRSAVNLEHYRCEGLHSENVREVRIPSTSLVSVEMSGCKQIQCILLNTAKLKLLRARNCRSLKDIRVNTGQQRAASVETTVEIDVRNNAKLVSVTGLRVDRSTRILAGGATSLERIQTVD</sequence>
<accession>K8ED07</accession>
<dbReference type="InterPro" id="IPR044974">
    <property type="entry name" value="Disease_R_plants"/>
</dbReference>